<proteinExistence type="predicted"/>
<dbReference type="GO" id="GO:0005524">
    <property type="term" value="F:ATP binding"/>
    <property type="evidence" value="ECO:0007669"/>
    <property type="project" value="UniProtKB-KW"/>
</dbReference>
<dbReference type="PANTHER" id="PTHR43671:SF13">
    <property type="entry name" value="SERINE_THREONINE-PROTEIN KINASE NEK2"/>
    <property type="match status" value="1"/>
</dbReference>
<evidence type="ECO:0000256" key="6">
    <source>
        <dbReference type="SAM" id="MobiDB-lite"/>
    </source>
</evidence>
<sequence length="532" mass="55084">MPDAQPLEPTDPARLGPYRLTGRIGSGGQGVVYLGEAEDGSAVAIKLFHASIGADHTLRDAFTRELEAAKRVARFCIAQVLDSGMVGDRPYIVSEYVPGPSLQAVVTEEGPRTGGALDRLAIGTATALVALHDAGVVHRDFKPQNVLLGPDGPRVIDFGIARALAATGTVTTAVVGTPAYMAPEQFKGGELGLAVDVFSWAATIAFAATGRPPFGADSPAAIMNRVLNEPPDLGGVEPPLRDLLAECLAKNPADRPSAHRILDRLVRRNGHAAAESGAPDIPPAAAPVAEVDAADRKASAGGATDPKDDTGARRRSRLLPVAAAAAAVTAGAAIVLANPSAFGLWPDGQERAAPAVPRSSGTAMPSPTGASPTGTGGSTGRGAGATAPGVPVESPRAASRGVATSRPIARPTGPGSTPTSGPSSKPSAGPTETPTGTPTSAPTPDETTPPTTSPPRPVELGPVRLTRYCRSLGWEWAEYRTWPQPGAYCVTRRGETMPLSPEQRDEACRRWYGEPKAFHRYRGRANWCYVHV</sequence>
<dbReference type="EMBL" id="VFPQ01000001">
    <property type="protein sequence ID" value="TQM76427.1"/>
    <property type="molecule type" value="Genomic_DNA"/>
</dbReference>
<keyword evidence="4 8" id="KW-0418">Kinase</keyword>
<dbReference type="GO" id="GO:0004674">
    <property type="term" value="F:protein serine/threonine kinase activity"/>
    <property type="evidence" value="ECO:0007669"/>
    <property type="project" value="UniProtKB-KW"/>
</dbReference>
<reference evidence="8 9" key="1">
    <citation type="submission" date="2019-06" db="EMBL/GenBank/DDBJ databases">
        <title>Sequencing the genomes of 1000 actinobacteria strains.</title>
        <authorList>
            <person name="Klenk H.-P."/>
        </authorList>
    </citation>
    <scope>NUCLEOTIDE SEQUENCE [LARGE SCALE GENOMIC DNA]</scope>
    <source>
        <strain evidence="8 9">DSM 43186</strain>
    </source>
</reference>
<feature type="domain" description="Protein kinase" evidence="7">
    <location>
        <begin position="18"/>
        <end position="274"/>
    </location>
</feature>
<evidence type="ECO:0000256" key="1">
    <source>
        <dbReference type="ARBA" id="ARBA00012513"/>
    </source>
</evidence>
<keyword evidence="8" id="KW-0723">Serine/threonine-protein kinase</keyword>
<dbReference type="InterPro" id="IPR050660">
    <property type="entry name" value="NEK_Ser/Thr_kinase"/>
</dbReference>
<protein>
    <recommendedName>
        <fullName evidence="1">non-specific serine/threonine protein kinase</fullName>
        <ecNumber evidence="1">2.7.11.1</ecNumber>
    </recommendedName>
</protein>
<dbReference type="CDD" id="cd14014">
    <property type="entry name" value="STKc_PknB_like"/>
    <property type="match status" value="1"/>
</dbReference>
<dbReference type="InterPro" id="IPR011009">
    <property type="entry name" value="Kinase-like_dom_sf"/>
</dbReference>
<dbReference type="InterPro" id="IPR008271">
    <property type="entry name" value="Ser/Thr_kinase_AS"/>
</dbReference>
<keyword evidence="9" id="KW-1185">Reference proteome</keyword>
<dbReference type="Gene3D" id="1.10.510.10">
    <property type="entry name" value="Transferase(Phosphotransferase) domain 1"/>
    <property type="match status" value="1"/>
</dbReference>
<keyword evidence="2" id="KW-0808">Transferase</keyword>
<dbReference type="EC" id="2.7.11.1" evidence="1"/>
<evidence type="ECO:0000313" key="9">
    <source>
        <dbReference type="Proteomes" id="UP000319213"/>
    </source>
</evidence>
<dbReference type="PANTHER" id="PTHR43671">
    <property type="entry name" value="SERINE/THREONINE-PROTEIN KINASE NEK"/>
    <property type="match status" value="1"/>
</dbReference>
<dbReference type="Pfam" id="PF00069">
    <property type="entry name" value="Pkinase"/>
    <property type="match status" value="1"/>
</dbReference>
<name>A0A543J0S6_9ACTN</name>
<keyword evidence="3" id="KW-0547">Nucleotide-binding</keyword>
<evidence type="ECO:0000256" key="3">
    <source>
        <dbReference type="ARBA" id="ARBA00022741"/>
    </source>
</evidence>
<dbReference type="InterPro" id="IPR000719">
    <property type="entry name" value="Prot_kinase_dom"/>
</dbReference>
<evidence type="ECO:0000256" key="2">
    <source>
        <dbReference type="ARBA" id="ARBA00022679"/>
    </source>
</evidence>
<evidence type="ECO:0000256" key="4">
    <source>
        <dbReference type="ARBA" id="ARBA00022777"/>
    </source>
</evidence>
<dbReference type="SUPFAM" id="SSF56112">
    <property type="entry name" value="Protein kinase-like (PK-like)"/>
    <property type="match status" value="1"/>
</dbReference>
<accession>A0A543J0S6</accession>
<organism evidence="8 9">
    <name type="scientific">Thermopolyspora flexuosa</name>
    <dbReference type="NCBI Taxonomy" id="103836"/>
    <lineage>
        <taxon>Bacteria</taxon>
        <taxon>Bacillati</taxon>
        <taxon>Actinomycetota</taxon>
        <taxon>Actinomycetes</taxon>
        <taxon>Streptosporangiales</taxon>
        <taxon>Streptosporangiaceae</taxon>
        <taxon>Thermopolyspora</taxon>
    </lineage>
</organism>
<dbReference type="AlphaFoldDB" id="A0A543J0S6"/>
<evidence type="ECO:0000313" key="8">
    <source>
        <dbReference type="EMBL" id="TQM76427.1"/>
    </source>
</evidence>
<feature type="compositionally biased region" description="Gly residues" evidence="6">
    <location>
        <begin position="374"/>
        <end position="383"/>
    </location>
</feature>
<dbReference type="PROSITE" id="PS00108">
    <property type="entry name" value="PROTEIN_KINASE_ST"/>
    <property type="match status" value="1"/>
</dbReference>
<keyword evidence="5" id="KW-0067">ATP-binding</keyword>
<dbReference type="RefSeq" id="WP_229788362.1">
    <property type="nucleotide sequence ID" value="NZ_BMPV01000001.1"/>
</dbReference>
<evidence type="ECO:0000256" key="5">
    <source>
        <dbReference type="ARBA" id="ARBA00022840"/>
    </source>
</evidence>
<dbReference type="Proteomes" id="UP000319213">
    <property type="component" value="Unassembled WGS sequence"/>
</dbReference>
<feature type="compositionally biased region" description="Low complexity" evidence="6">
    <location>
        <begin position="411"/>
        <end position="450"/>
    </location>
</feature>
<feature type="region of interest" description="Disordered" evidence="6">
    <location>
        <begin position="273"/>
        <end position="314"/>
    </location>
</feature>
<gene>
    <name evidence="8" type="ORF">FHX40_3161</name>
</gene>
<evidence type="ECO:0000259" key="7">
    <source>
        <dbReference type="PROSITE" id="PS50011"/>
    </source>
</evidence>
<feature type="region of interest" description="Disordered" evidence="6">
    <location>
        <begin position="348"/>
        <end position="460"/>
    </location>
</feature>
<dbReference type="Gene3D" id="3.30.200.20">
    <property type="entry name" value="Phosphorylase Kinase, domain 1"/>
    <property type="match status" value="1"/>
</dbReference>
<dbReference type="PROSITE" id="PS50011">
    <property type="entry name" value="PROTEIN_KINASE_DOM"/>
    <property type="match status" value="1"/>
</dbReference>
<comment type="caution">
    <text evidence="8">The sequence shown here is derived from an EMBL/GenBank/DDBJ whole genome shotgun (WGS) entry which is preliminary data.</text>
</comment>